<dbReference type="EMBL" id="JAFIMU010000017">
    <property type="protein sequence ID" value="MBN8233578.1"/>
    <property type="molecule type" value="Genomic_DNA"/>
</dbReference>
<dbReference type="Proteomes" id="UP000664052">
    <property type="component" value="Unassembled WGS sequence"/>
</dbReference>
<evidence type="ECO:0000256" key="1">
    <source>
        <dbReference type="SAM" id="MobiDB-lite"/>
    </source>
</evidence>
<organism evidence="2 3">
    <name type="scientific">Corallococcus macrosporus</name>
    <dbReference type="NCBI Taxonomy" id="35"/>
    <lineage>
        <taxon>Bacteria</taxon>
        <taxon>Pseudomonadati</taxon>
        <taxon>Myxococcota</taxon>
        <taxon>Myxococcia</taxon>
        <taxon>Myxococcales</taxon>
        <taxon>Cystobacterineae</taxon>
        <taxon>Myxococcaceae</taxon>
        <taxon>Corallococcus</taxon>
    </lineage>
</organism>
<protein>
    <submittedName>
        <fullName evidence="2">Uncharacterized protein</fullName>
    </submittedName>
</protein>
<name>A0ABS3DQG1_9BACT</name>
<sequence length="54" mass="6034">MRILTVEHLLGGEECHPLTERTVGSLGPSDVEHRRVLLHRAAPPRTGPQEGRRD</sequence>
<comment type="caution">
    <text evidence="2">The sequence shown here is derived from an EMBL/GenBank/DDBJ whole genome shotgun (WGS) entry which is preliminary data.</text>
</comment>
<proteinExistence type="predicted"/>
<gene>
    <name evidence="2" type="ORF">JYK02_39260</name>
</gene>
<dbReference type="RefSeq" id="WP_207058184.1">
    <property type="nucleotide sequence ID" value="NZ_JAFIMU010000017.1"/>
</dbReference>
<keyword evidence="3" id="KW-1185">Reference proteome</keyword>
<feature type="region of interest" description="Disordered" evidence="1">
    <location>
        <begin position="35"/>
        <end position="54"/>
    </location>
</feature>
<evidence type="ECO:0000313" key="2">
    <source>
        <dbReference type="EMBL" id="MBN8233578.1"/>
    </source>
</evidence>
<evidence type="ECO:0000313" key="3">
    <source>
        <dbReference type="Proteomes" id="UP000664052"/>
    </source>
</evidence>
<reference evidence="2 3" key="1">
    <citation type="submission" date="2021-02" db="EMBL/GenBank/DDBJ databases">
        <title>De Novo genome assembly of isolated myxobacteria.</title>
        <authorList>
            <person name="Stevens D.C."/>
        </authorList>
    </citation>
    <scope>NUCLEOTIDE SEQUENCE [LARGE SCALE GENOMIC DNA]</scope>
    <source>
        <strain evidence="2 3">ATCC 29039</strain>
    </source>
</reference>
<accession>A0ABS3DQG1</accession>